<reference evidence="1" key="1">
    <citation type="submission" date="2021-02" db="EMBL/GenBank/DDBJ databases">
        <authorList>
            <consortium name="DOE Joint Genome Institute"/>
            <person name="Ahrendt S."/>
            <person name="Looney B.P."/>
            <person name="Miyauchi S."/>
            <person name="Morin E."/>
            <person name="Drula E."/>
            <person name="Courty P.E."/>
            <person name="Chicoki N."/>
            <person name="Fauchery L."/>
            <person name="Kohler A."/>
            <person name="Kuo A."/>
            <person name="Labutti K."/>
            <person name="Pangilinan J."/>
            <person name="Lipzen A."/>
            <person name="Riley R."/>
            <person name="Andreopoulos W."/>
            <person name="He G."/>
            <person name="Johnson J."/>
            <person name="Barry K.W."/>
            <person name="Grigoriev I.V."/>
            <person name="Nagy L."/>
            <person name="Hibbett D."/>
            <person name="Henrissat B."/>
            <person name="Matheny P.B."/>
            <person name="Labbe J."/>
            <person name="Martin F."/>
        </authorList>
    </citation>
    <scope>NUCLEOTIDE SEQUENCE</scope>
    <source>
        <strain evidence="1">FP105234-sp</strain>
    </source>
</reference>
<dbReference type="EMBL" id="MU275914">
    <property type="protein sequence ID" value="KAI0046940.1"/>
    <property type="molecule type" value="Genomic_DNA"/>
</dbReference>
<accession>A0ACB8RSE2</accession>
<proteinExistence type="predicted"/>
<sequence length="373" mass="41189">MLASRLWRSQIARSPLGAVRYHHIVPGQTHERVIFSGIQPTGIPHLGNYFGALANWVKLQRDAAPDDELLFSVVGWHALTLPQDPQALLAARTTMMALILAVGIDPKRSIVFHQDEVQNHTELAWILSCHTPIGKLKRMTTWKTRLAVSRNANDESEIDDSLLNAGLFTYPILQAADVLAYGTTHVPVGEDQQQHIELTRDIAETFNRAYPLPSPLLTLPKLMLTPSKRILSLRDASVKMSKSAIDPNSRIVLTDSADIIRARIRSATTDSIQGITYDPVERPGTSNLLTILAACTDEDVSTVAARYASKNHGALKADVTDAVIEAFKAPRAEFERLREETAYLQQIAEEGALKARQRSDAMLAAVRKRIGLS</sequence>
<organism evidence="1 2">
    <name type="scientific">Auriscalpium vulgare</name>
    <dbReference type="NCBI Taxonomy" id="40419"/>
    <lineage>
        <taxon>Eukaryota</taxon>
        <taxon>Fungi</taxon>
        <taxon>Dikarya</taxon>
        <taxon>Basidiomycota</taxon>
        <taxon>Agaricomycotina</taxon>
        <taxon>Agaricomycetes</taxon>
        <taxon>Russulales</taxon>
        <taxon>Auriscalpiaceae</taxon>
        <taxon>Auriscalpium</taxon>
    </lineage>
</organism>
<evidence type="ECO:0000313" key="1">
    <source>
        <dbReference type="EMBL" id="KAI0046940.1"/>
    </source>
</evidence>
<evidence type="ECO:0000313" key="2">
    <source>
        <dbReference type="Proteomes" id="UP000814033"/>
    </source>
</evidence>
<gene>
    <name evidence="1" type="ORF">FA95DRAFT_1666348</name>
</gene>
<keyword evidence="2" id="KW-1185">Reference proteome</keyword>
<protein>
    <submittedName>
        <fullName evidence="1">Tryptophanyl-tRNA synthetase</fullName>
    </submittedName>
</protein>
<name>A0ACB8RSE2_9AGAM</name>
<reference evidence="1" key="2">
    <citation type="journal article" date="2022" name="New Phytol.">
        <title>Evolutionary transition to the ectomycorrhizal habit in the genomes of a hyperdiverse lineage of mushroom-forming fungi.</title>
        <authorList>
            <person name="Looney B."/>
            <person name="Miyauchi S."/>
            <person name="Morin E."/>
            <person name="Drula E."/>
            <person name="Courty P.E."/>
            <person name="Kohler A."/>
            <person name="Kuo A."/>
            <person name="LaButti K."/>
            <person name="Pangilinan J."/>
            <person name="Lipzen A."/>
            <person name="Riley R."/>
            <person name="Andreopoulos W."/>
            <person name="He G."/>
            <person name="Johnson J."/>
            <person name="Nolan M."/>
            <person name="Tritt A."/>
            <person name="Barry K.W."/>
            <person name="Grigoriev I.V."/>
            <person name="Nagy L.G."/>
            <person name="Hibbett D."/>
            <person name="Henrissat B."/>
            <person name="Matheny P.B."/>
            <person name="Labbe J."/>
            <person name="Martin F.M."/>
        </authorList>
    </citation>
    <scope>NUCLEOTIDE SEQUENCE</scope>
    <source>
        <strain evidence="1">FP105234-sp</strain>
    </source>
</reference>
<dbReference type="Proteomes" id="UP000814033">
    <property type="component" value="Unassembled WGS sequence"/>
</dbReference>
<comment type="caution">
    <text evidence="1">The sequence shown here is derived from an EMBL/GenBank/DDBJ whole genome shotgun (WGS) entry which is preliminary data.</text>
</comment>